<dbReference type="HOGENOM" id="CLU_2693674_0_0_10"/>
<name>G5SMR9_9BACT</name>
<keyword evidence="2" id="KW-1185">Reference proteome</keyword>
<feature type="non-terminal residue" evidence="1">
    <location>
        <position position="1"/>
    </location>
</feature>
<sequence>HDGSFLFYPWITSKKNNVLPKNHPSSCTTFSLYVRLSMNSFYCYTPVPRGLTRPCFPKASAKVQPFTVNTKRF</sequence>
<evidence type="ECO:0000313" key="1">
    <source>
        <dbReference type="EMBL" id="EHH01507.1"/>
    </source>
</evidence>
<reference evidence="1 2" key="1">
    <citation type="submission" date="2011-03" db="EMBL/GenBank/DDBJ databases">
        <authorList>
            <person name="Weinstock G."/>
            <person name="Sodergren E."/>
            <person name="Clifton S."/>
            <person name="Fulton L."/>
            <person name="Fulton B."/>
            <person name="Courtney L."/>
            <person name="Fronick C."/>
            <person name="Harrison M."/>
            <person name="Strong C."/>
            <person name="Farmer C."/>
            <person name="Delahaunty K."/>
            <person name="Markovic C."/>
            <person name="Hall O."/>
            <person name="Minx P."/>
            <person name="Tomlinson C."/>
            <person name="Mitreva M."/>
            <person name="Hou S."/>
            <person name="Chen J."/>
            <person name="Wollam A."/>
            <person name="Pepin K.H."/>
            <person name="Johnson M."/>
            <person name="Bhonagiri V."/>
            <person name="Zhang X."/>
            <person name="Suruliraj S."/>
            <person name="Warren W."/>
            <person name="Chinwalla A."/>
            <person name="Mardis E.R."/>
            <person name="Wilson R.K."/>
        </authorList>
    </citation>
    <scope>NUCLEOTIDE SEQUENCE [LARGE SCALE GENOMIC DNA]</scope>
    <source>
        <strain evidence="1 2">YIT 11840</strain>
    </source>
</reference>
<dbReference type="Proteomes" id="UP000003598">
    <property type="component" value="Unassembled WGS sequence"/>
</dbReference>
<evidence type="ECO:0000313" key="2">
    <source>
        <dbReference type="Proteomes" id="UP000003598"/>
    </source>
</evidence>
<protein>
    <submittedName>
        <fullName evidence="1">Uncharacterized protein</fullName>
    </submittedName>
</protein>
<proteinExistence type="predicted"/>
<dbReference type="EMBL" id="AFFY01000007">
    <property type="protein sequence ID" value="EHH01507.1"/>
    <property type="molecule type" value="Genomic_DNA"/>
</dbReference>
<comment type="caution">
    <text evidence="1">The sequence shown here is derived from an EMBL/GenBank/DDBJ whole genome shotgun (WGS) entry which is preliminary data.</text>
</comment>
<gene>
    <name evidence="1" type="ORF">HMPREF9441_00645</name>
</gene>
<organism evidence="1 2">
    <name type="scientific">Paraprevotella clara YIT 11840</name>
    <dbReference type="NCBI Taxonomy" id="762968"/>
    <lineage>
        <taxon>Bacteria</taxon>
        <taxon>Pseudomonadati</taxon>
        <taxon>Bacteroidota</taxon>
        <taxon>Bacteroidia</taxon>
        <taxon>Bacteroidales</taxon>
        <taxon>Prevotellaceae</taxon>
        <taxon>Paraprevotella</taxon>
    </lineage>
</organism>
<dbReference type="AlphaFoldDB" id="G5SMR9"/>
<accession>G5SMR9</accession>